<protein>
    <submittedName>
        <fullName evidence="2">Uncharacterized protein</fullName>
    </submittedName>
</protein>
<gene>
    <name evidence="2" type="ORF">GCM10009535_47370</name>
</gene>
<reference evidence="3" key="1">
    <citation type="journal article" date="2019" name="Int. J. Syst. Evol. Microbiol.">
        <title>The Global Catalogue of Microorganisms (GCM) 10K type strain sequencing project: providing services to taxonomists for standard genome sequencing and annotation.</title>
        <authorList>
            <consortium name="The Broad Institute Genomics Platform"/>
            <consortium name="The Broad Institute Genome Sequencing Center for Infectious Disease"/>
            <person name="Wu L."/>
            <person name="Ma J."/>
        </authorList>
    </citation>
    <scope>NUCLEOTIDE SEQUENCE [LARGE SCALE GENOMIC DNA]</scope>
    <source>
        <strain evidence="3">JCM 10367</strain>
    </source>
</reference>
<proteinExistence type="predicted"/>
<organism evidence="2 3">
    <name type="scientific">Streptomyces thermocarboxydovorans</name>
    <dbReference type="NCBI Taxonomy" id="59298"/>
    <lineage>
        <taxon>Bacteria</taxon>
        <taxon>Bacillati</taxon>
        <taxon>Actinomycetota</taxon>
        <taxon>Actinomycetes</taxon>
        <taxon>Kitasatosporales</taxon>
        <taxon>Streptomycetaceae</taxon>
        <taxon>Streptomyces</taxon>
    </lineage>
</organism>
<sequence>MRAVHQVIEGGPQVGGGGHDLVRGRQPAADQGNSGAPAPWAERASAGAGEGRPGAGLLGESGACLGDELFRLPNVPTPHDPTYCHAACAKRTPTMSWQGRGPWPGNAQWTMT</sequence>
<feature type="region of interest" description="Disordered" evidence="1">
    <location>
        <begin position="1"/>
        <end position="60"/>
    </location>
</feature>
<feature type="compositionally biased region" description="Gly residues" evidence="1">
    <location>
        <begin position="48"/>
        <end position="59"/>
    </location>
</feature>
<comment type="caution">
    <text evidence="2">The sequence shown here is derived from an EMBL/GenBank/DDBJ whole genome shotgun (WGS) entry which is preliminary data.</text>
</comment>
<dbReference type="EMBL" id="BAAAGU010000054">
    <property type="protein sequence ID" value="GAA0662274.1"/>
    <property type="molecule type" value="Genomic_DNA"/>
</dbReference>
<keyword evidence="3" id="KW-1185">Reference proteome</keyword>
<evidence type="ECO:0000256" key="1">
    <source>
        <dbReference type="SAM" id="MobiDB-lite"/>
    </source>
</evidence>
<name>A0ABP3SVC5_9ACTN</name>
<evidence type="ECO:0000313" key="3">
    <source>
        <dbReference type="Proteomes" id="UP001500724"/>
    </source>
</evidence>
<dbReference type="Proteomes" id="UP001500724">
    <property type="component" value="Unassembled WGS sequence"/>
</dbReference>
<evidence type="ECO:0000313" key="2">
    <source>
        <dbReference type="EMBL" id="GAA0662274.1"/>
    </source>
</evidence>
<accession>A0ABP3SVC5</accession>